<reference evidence="2" key="1">
    <citation type="submission" date="2018-11" db="EMBL/GenBank/DDBJ databases">
        <title>Genome sequencing of a novel mesophilic and cellulolytic organism within the genus Hungateiclostridium.</title>
        <authorList>
            <person name="Rettenmaier R."/>
            <person name="Liebl W."/>
            <person name="Zverlov V."/>
        </authorList>
    </citation>
    <scope>NUCLEOTIDE SEQUENCE [LARGE SCALE GENOMIC DNA]</scope>
    <source>
        <strain evidence="2">N2K1</strain>
    </source>
</reference>
<evidence type="ECO:0000313" key="2">
    <source>
        <dbReference type="Proteomes" id="UP000289166"/>
    </source>
</evidence>
<sequence length="424" mass="47321">MSDGTDKVLVTDENGLANFIIHSLENEQSGGVTAYAFRNGYTPASTELASLKVGEENTIVVRMQKGNVVEGNLSVKRMTLEEVKAAGIDVTAPENQYVYSFNIHLGYKLICNNNGQIYVDNKPKDYVTYKITESDSSTKSVYVYTVPSKDPKQPPNVVYIELPGDIKTLKEFFMVNLVVKNLSESEDIVLEGATSTLNIPSGLTLVNGERTQKLNPENIPGGSSANTSWILRGDNTGIYTISANFEGILQPFNEIIEAVFSCSEPIVVEGNKKAKVIVEAEKLKKRGDIILYRVGFQNGRKAEMDSPQINMRDSVYIRSYKTDSERNLVGTSSKVLKSGEIFWSEYYIDPVEFGDWKYVMRKLSEYTSEALNGTDIPIEIIPVDYGTFGRVKPEIYIIDPKTGRETLTTHLDLVKYRSKALESR</sequence>
<protein>
    <submittedName>
        <fullName evidence="1">Uncharacterized protein</fullName>
    </submittedName>
</protein>
<dbReference type="RefSeq" id="WP_128706423.1">
    <property type="nucleotide sequence ID" value="NZ_RLII01000033.1"/>
</dbReference>
<organism evidence="1 2">
    <name type="scientific">Acetivibrio mesophilus</name>
    <dbReference type="NCBI Taxonomy" id="2487273"/>
    <lineage>
        <taxon>Bacteria</taxon>
        <taxon>Bacillati</taxon>
        <taxon>Bacillota</taxon>
        <taxon>Clostridia</taxon>
        <taxon>Eubacteriales</taxon>
        <taxon>Oscillospiraceae</taxon>
        <taxon>Acetivibrio</taxon>
    </lineage>
</organism>
<keyword evidence="2" id="KW-1185">Reference proteome</keyword>
<name>A0A4Q0I2A8_9FIRM</name>
<comment type="caution">
    <text evidence="1">The sequence shown here is derived from an EMBL/GenBank/DDBJ whole genome shotgun (WGS) entry which is preliminary data.</text>
</comment>
<dbReference type="AlphaFoldDB" id="A0A4Q0I2A8"/>
<evidence type="ECO:0000313" key="1">
    <source>
        <dbReference type="EMBL" id="RXE57827.1"/>
    </source>
</evidence>
<gene>
    <name evidence="1" type="ORF">EFD62_15465</name>
</gene>
<dbReference type="EMBL" id="RLII01000033">
    <property type="protein sequence ID" value="RXE57827.1"/>
    <property type="molecule type" value="Genomic_DNA"/>
</dbReference>
<proteinExistence type="predicted"/>
<accession>A0A4Q0I2A8</accession>
<dbReference type="OrthoDB" id="1813742at2"/>
<dbReference type="Proteomes" id="UP000289166">
    <property type="component" value="Unassembled WGS sequence"/>
</dbReference>